<accession>A0A6J5KHA9</accession>
<sequence length="99" mass="11193">MLSQYFKSPSHVQRLLSRPGGSLLEGYSQYLQQRGYAKISVCTRITAASHFLYWSDGEGITPLEHDELALERFAEHLSRCQCQGFGNQRAVVSLRGARM</sequence>
<organism evidence="1 2">
    <name type="scientific">Paraburkholderia phenoliruptrix</name>
    <dbReference type="NCBI Taxonomy" id="252970"/>
    <lineage>
        <taxon>Bacteria</taxon>
        <taxon>Pseudomonadati</taxon>
        <taxon>Pseudomonadota</taxon>
        <taxon>Betaproteobacteria</taxon>
        <taxon>Burkholderiales</taxon>
        <taxon>Burkholderiaceae</taxon>
        <taxon>Paraburkholderia</taxon>
    </lineage>
</organism>
<name>A0A6J5KHA9_9BURK</name>
<dbReference type="RefSeq" id="WP_148281901.1">
    <property type="nucleotide sequence ID" value="NZ_CADILN010000024.1"/>
</dbReference>
<evidence type="ECO:0000313" key="1">
    <source>
        <dbReference type="EMBL" id="CAB4053007.1"/>
    </source>
</evidence>
<evidence type="ECO:0008006" key="3">
    <source>
        <dbReference type="Google" id="ProtNLM"/>
    </source>
</evidence>
<dbReference type="Proteomes" id="UP000494102">
    <property type="component" value="Unassembled WGS sequence"/>
</dbReference>
<dbReference type="EMBL" id="CADILN010000024">
    <property type="protein sequence ID" value="CAB4053007.1"/>
    <property type="molecule type" value="Genomic_DNA"/>
</dbReference>
<dbReference type="AlphaFoldDB" id="A0A6J5KHA9"/>
<reference evidence="1 2" key="1">
    <citation type="submission" date="2020-04" db="EMBL/GenBank/DDBJ databases">
        <authorList>
            <person name="De Canck E."/>
        </authorList>
    </citation>
    <scope>NUCLEOTIDE SEQUENCE [LARGE SCALE GENOMIC DNA]</scope>
    <source>
        <strain evidence="1 2">LMG 9964</strain>
    </source>
</reference>
<gene>
    <name evidence="1" type="ORF">LMG9964_06698</name>
</gene>
<evidence type="ECO:0000313" key="2">
    <source>
        <dbReference type="Proteomes" id="UP000494102"/>
    </source>
</evidence>
<dbReference type="GeneID" id="84319841"/>
<protein>
    <recommendedName>
        <fullName evidence="3">Integrase SAM-like N-terminal domain-containing protein</fullName>
    </recommendedName>
</protein>
<proteinExistence type="predicted"/>